<evidence type="ECO:0000256" key="9">
    <source>
        <dbReference type="ARBA" id="ARBA00023136"/>
    </source>
</evidence>
<evidence type="ECO:0000256" key="2">
    <source>
        <dbReference type="ARBA" id="ARBA00006555"/>
    </source>
</evidence>
<dbReference type="Pfam" id="PF03544">
    <property type="entry name" value="TonB_C"/>
    <property type="match status" value="1"/>
</dbReference>
<dbReference type="PANTHER" id="PTHR33446:SF2">
    <property type="entry name" value="PROTEIN TONB"/>
    <property type="match status" value="1"/>
</dbReference>
<dbReference type="NCBIfam" id="TIGR01352">
    <property type="entry name" value="tonB_Cterm"/>
    <property type="match status" value="1"/>
</dbReference>
<dbReference type="InterPro" id="IPR006260">
    <property type="entry name" value="TonB/TolA_C"/>
</dbReference>
<evidence type="ECO:0000256" key="10">
    <source>
        <dbReference type="SAM" id="Phobius"/>
    </source>
</evidence>
<keyword evidence="8 10" id="KW-1133">Transmembrane helix</keyword>
<dbReference type="InterPro" id="IPR003538">
    <property type="entry name" value="TonB"/>
</dbReference>
<comment type="subcellular location">
    <subcellularLocation>
        <location evidence="1">Cell inner membrane</location>
        <topology evidence="1">Single-pass membrane protein</topology>
        <orientation evidence="1">Periplasmic side</orientation>
    </subcellularLocation>
</comment>
<evidence type="ECO:0000256" key="7">
    <source>
        <dbReference type="ARBA" id="ARBA00022927"/>
    </source>
</evidence>
<evidence type="ECO:0000259" key="11">
    <source>
        <dbReference type="PROSITE" id="PS52015"/>
    </source>
</evidence>
<comment type="similarity">
    <text evidence="2">Belongs to the TonB family.</text>
</comment>
<accession>A0ABS3CIC3</accession>
<dbReference type="Gene3D" id="3.30.1150.10">
    <property type="match status" value="1"/>
</dbReference>
<dbReference type="Proteomes" id="UP000664480">
    <property type="component" value="Unassembled WGS sequence"/>
</dbReference>
<keyword evidence="9 10" id="KW-0472">Membrane</keyword>
<evidence type="ECO:0000256" key="6">
    <source>
        <dbReference type="ARBA" id="ARBA00022692"/>
    </source>
</evidence>
<evidence type="ECO:0000313" key="13">
    <source>
        <dbReference type="Proteomes" id="UP000664480"/>
    </source>
</evidence>
<dbReference type="EMBL" id="JAFKCU010000002">
    <property type="protein sequence ID" value="MBN7815995.1"/>
    <property type="molecule type" value="Genomic_DNA"/>
</dbReference>
<evidence type="ECO:0000313" key="12">
    <source>
        <dbReference type="EMBL" id="MBN7815995.1"/>
    </source>
</evidence>
<feature type="domain" description="TonB C-terminal" evidence="11">
    <location>
        <begin position="97"/>
        <end position="193"/>
    </location>
</feature>
<keyword evidence="7" id="KW-0653">Protein transport</keyword>
<keyword evidence="4" id="KW-1003">Cell membrane</keyword>
<comment type="caution">
    <text evidence="12">The sequence shown here is derived from an EMBL/GenBank/DDBJ whole genome shotgun (WGS) entry which is preliminary data.</text>
</comment>
<evidence type="ECO:0000256" key="1">
    <source>
        <dbReference type="ARBA" id="ARBA00004383"/>
    </source>
</evidence>
<organism evidence="12 13">
    <name type="scientific">Algoriphagus pacificus</name>
    <dbReference type="NCBI Taxonomy" id="2811234"/>
    <lineage>
        <taxon>Bacteria</taxon>
        <taxon>Pseudomonadati</taxon>
        <taxon>Bacteroidota</taxon>
        <taxon>Cytophagia</taxon>
        <taxon>Cytophagales</taxon>
        <taxon>Cyclobacteriaceae</taxon>
        <taxon>Algoriphagus</taxon>
    </lineage>
</organism>
<dbReference type="PROSITE" id="PS52015">
    <property type="entry name" value="TONB_CTD"/>
    <property type="match status" value="1"/>
</dbReference>
<evidence type="ECO:0000256" key="3">
    <source>
        <dbReference type="ARBA" id="ARBA00022448"/>
    </source>
</evidence>
<name>A0ABS3CIC3_9BACT</name>
<keyword evidence="5" id="KW-0997">Cell inner membrane</keyword>
<evidence type="ECO:0000256" key="8">
    <source>
        <dbReference type="ARBA" id="ARBA00022989"/>
    </source>
</evidence>
<proteinExistence type="inferred from homology"/>
<dbReference type="InterPro" id="IPR051045">
    <property type="entry name" value="TonB-dependent_transducer"/>
</dbReference>
<keyword evidence="3" id="KW-0813">Transport</keyword>
<dbReference type="PRINTS" id="PR01374">
    <property type="entry name" value="TONBPROTEIN"/>
</dbReference>
<evidence type="ECO:0000256" key="5">
    <source>
        <dbReference type="ARBA" id="ARBA00022519"/>
    </source>
</evidence>
<reference evidence="12 13" key="1">
    <citation type="submission" date="2021-03" db="EMBL/GenBank/DDBJ databases">
        <title>novel species isolated from a fishpond in China.</title>
        <authorList>
            <person name="Lu H."/>
            <person name="Cai Z."/>
        </authorList>
    </citation>
    <scope>NUCLEOTIDE SEQUENCE [LARGE SCALE GENOMIC DNA]</scope>
    <source>
        <strain evidence="12 13">YJ13C</strain>
    </source>
</reference>
<dbReference type="PANTHER" id="PTHR33446">
    <property type="entry name" value="PROTEIN TONB-RELATED"/>
    <property type="match status" value="1"/>
</dbReference>
<dbReference type="InterPro" id="IPR037682">
    <property type="entry name" value="TonB_C"/>
</dbReference>
<keyword evidence="13" id="KW-1185">Reference proteome</keyword>
<feature type="transmembrane region" description="Helical" evidence="10">
    <location>
        <begin position="26"/>
        <end position="44"/>
    </location>
</feature>
<sequence>MNNFNQFQTKKRIIMMNKTKSDQSQLVRFLMAIPVMGLMFFAFSCDIAKVDEEMEGPTQMGEQAKTMSPAALNARLKTGKDGNEIFDVVETPPNPPGGMVGWNEYLSQNLTYPSQAREMGVEGTVIVVFVVNSDGSISDVDVLRGIGAGADEEAMRVVRNAPNWTPGEQRGRAINTRMRLPIRFLLGGSEVAKTSNPV</sequence>
<gene>
    <name evidence="12" type="ORF">J0A69_11170</name>
</gene>
<dbReference type="SUPFAM" id="SSF74653">
    <property type="entry name" value="TolA/TonB C-terminal domain"/>
    <property type="match status" value="1"/>
</dbReference>
<evidence type="ECO:0000256" key="4">
    <source>
        <dbReference type="ARBA" id="ARBA00022475"/>
    </source>
</evidence>
<protein>
    <submittedName>
        <fullName evidence="12">Energy transducer TonB</fullName>
    </submittedName>
</protein>
<keyword evidence="6 10" id="KW-0812">Transmembrane</keyword>